<feature type="compositionally biased region" description="Basic residues" evidence="1">
    <location>
        <begin position="126"/>
        <end position="140"/>
    </location>
</feature>
<accession>A0A975WZ37</accession>
<feature type="region of interest" description="Disordered" evidence="1">
    <location>
        <begin position="1"/>
        <end position="25"/>
    </location>
</feature>
<feature type="region of interest" description="Disordered" evidence="1">
    <location>
        <begin position="81"/>
        <end position="105"/>
    </location>
</feature>
<feature type="compositionally biased region" description="Basic residues" evidence="1">
    <location>
        <begin position="198"/>
        <end position="207"/>
    </location>
</feature>
<feature type="compositionally biased region" description="Basic and acidic residues" evidence="1">
    <location>
        <begin position="265"/>
        <end position="277"/>
    </location>
</feature>
<evidence type="ECO:0000313" key="2">
    <source>
        <dbReference type="EMBL" id="SOY49365.1"/>
    </source>
</evidence>
<feature type="region of interest" description="Disordered" evidence="1">
    <location>
        <begin position="117"/>
        <end position="141"/>
    </location>
</feature>
<feature type="region of interest" description="Disordered" evidence="1">
    <location>
        <begin position="296"/>
        <end position="315"/>
    </location>
</feature>
<feature type="region of interest" description="Disordered" evidence="1">
    <location>
        <begin position="259"/>
        <end position="289"/>
    </location>
</feature>
<feature type="compositionally biased region" description="Basic residues" evidence="1">
    <location>
        <begin position="305"/>
        <end position="315"/>
    </location>
</feature>
<gene>
    <name evidence="2" type="ORF">CBM2589_B220245</name>
</gene>
<feature type="compositionally biased region" description="Low complexity" evidence="1">
    <location>
        <begin position="171"/>
        <end position="185"/>
    </location>
</feature>
<evidence type="ECO:0000313" key="3">
    <source>
        <dbReference type="Proteomes" id="UP000256297"/>
    </source>
</evidence>
<dbReference type="Proteomes" id="UP000256297">
    <property type="component" value="Chromosome CBM2589_b"/>
</dbReference>
<comment type="caution">
    <text evidence="2">The sequence shown here is derived from an EMBL/GenBank/DDBJ whole genome shotgun (WGS) entry which is preliminary data.</text>
</comment>
<sequence>MAAPGTGCGQRPRRPAPLYRLGQANPDRLRRLPGVFAGGSAQDHRGWRHLRLAGQWRQAVPVARDLDADPAHAQFRHRHAVRRMHAVRDRRPPRHARGSRQLDAHEPALGQALARRVRTAGQPQRAVRHRPGRHVRRPARRVAGWPVRAGLPRLCHRRAVSGRAQGRHDAGAGARGAAAAGQQAALPDGRGHAGGPRCRGRRRRGHVRLRDADPQRAQRLALHPLRRRQDQERRAPQRPASARRELRLLHLPQFLARLFAPPAPRRRDPGRAPEHHPQPALLPAADARGARGDRAAPLCRLPPPVRRRPHPRHQVRTRAGANFCAAGGRIAGRGAAASCFGRTRTNPYSALECQGRPGANGRMIDYLTDFVTENQRADF</sequence>
<reference evidence="2 3" key="1">
    <citation type="submission" date="2018-01" db="EMBL/GenBank/DDBJ databases">
        <authorList>
            <person name="Clerissi C."/>
        </authorList>
    </citation>
    <scope>NUCLEOTIDE SEQUENCE [LARGE SCALE GENOMIC DNA]</scope>
    <source>
        <strain evidence="2">Cupriavidus taiwanensis STM 3521</strain>
    </source>
</reference>
<organism evidence="2 3">
    <name type="scientific">Cupriavidus taiwanensis</name>
    <dbReference type="NCBI Taxonomy" id="164546"/>
    <lineage>
        <taxon>Bacteria</taxon>
        <taxon>Pseudomonadati</taxon>
        <taxon>Pseudomonadota</taxon>
        <taxon>Betaproteobacteria</taxon>
        <taxon>Burkholderiales</taxon>
        <taxon>Burkholderiaceae</taxon>
        <taxon>Cupriavidus</taxon>
    </lineage>
</organism>
<proteinExistence type="predicted"/>
<feature type="region of interest" description="Disordered" evidence="1">
    <location>
        <begin position="160"/>
        <end position="245"/>
    </location>
</feature>
<protein>
    <submittedName>
        <fullName evidence="2">Uncharacterized protein</fullName>
    </submittedName>
</protein>
<evidence type="ECO:0000256" key="1">
    <source>
        <dbReference type="SAM" id="MobiDB-lite"/>
    </source>
</evidence>
<name>A0A975WZ37_9BURK</name>
<dbReference type="AlphaFoldDB" id="A0A975WZ37"/>
<dbReference type="EMBL" id="OFSP01000015">
    <property type="protein sequence ID" value="SOY49365.1"/>
    <property type="molecule type" value="Genomic_DNA"/>
</dbReference>